<feature type="non-terminal residue" evidence="3">
    <location>
        <position position="350"/>
    </location>
</feature>
<dbReference type="Gene3D" id="1.25.70.10">
    <property type="entry name" value="Transcription termination factor 3, mitochondrial"/>
    <property type="match status" value="1"/>
</dbReference>
<comment type="similarity">
    <text evidence="1">Belongs to the mTERF family.</text>
</comment>
<sequence>MAKVLKNVNKMLTTLQVVACNNRINMKYVRLFNDLKLNAVRKSLADESISRKFKIAKESISTQLQTLLSINEQKAIQIITHHRDLCQRSRKSIRDNYKTCRSYGITDDSIINCPELLYQHDLDEKLHLAREASYDINNVAGLLKVNITSFSKIISRLNKENDHIVHLSKLLNVKPSEMCEYISKKPFLLSLKLDRVTESIQLLKENGISESDILNDLWTLNYKKSTIERRIQFVRENNFEQIKTWMIRAPLDVILKYIQIRSENKLILGNDSLGEYLSRRLECNLEQANYLITKLPALKGKSVKKMDEIIDYLYSLNIHPAHICITPKILLHSVETMKKRVQELHDQGVH</sequence>
<dbReference type="GO" id="GO:0005759">
    <property type="term" value="C:mitochondrial matrix"/>
    <property type="evidence" value="ECO:0007669"/>
    <property type="project" value="TreeGrafter"/>
</dbReference>
<protein>
    <recommendedName>
        <fullName evidence="5">Transcription termination factor, mitochondrial</fullName>
    </recommendedName>
</protein>
<dbReference type="PANTHER" id="PTHR15437:SF6">
    <property type="entry name" value="TRANSCRIPTION TERMINATION FACTOR, MITOCHONDRIAL"/>
    <property type="match status" value="1"/>
</dbReference>
<evidence type="ECO:0000256" key="2">
    <source>
        <dbReference type="ARBA" id="ARBA00022946"/>
    </source>
</evidence>
<gene>
    <name evidence="3" type="ORF">AMK59_2072</name>
</gene>
<dbReference type="EMBL" id="LJIG01001567">
    <property type="protein sequence ID" value="KRT85373.1"/>
    <property type="molecule type" value="Genomic_DNA"/>
</dbReference>
<dbReference type="InterPro" id="IPR003690">
    <property type="entry name" value="MTERF"/>
</dbReference>
<dbReference type="AlphaFoldDB" id="A0A0T6BE24"/>
<dbReference type="Proteomes" id="UP000051574">
    <property type="component" value="Unassembled WGS sequence"/>
</dbReference>
<dbReference type="OrthoDB" id="75923at2759"/>
<evidence type="ECO:0000313" key="4">
    <source>
        <dbReference type="Proteomes" id="UP000051574"/>
    </source>
</evidence>
<dbReference type="GO" id="GO:0003676">
    <property type="term" value="F:nucleic acid binding"/>
    <property type="evidence" value="ECO:0007669"/>
    <property type="project" value="InterPro"/>
</dbReference>
<evidence type="ECO:0000313" key="3">
    <source>
        <dbReference type="EMBL" id="KRT85373.1"/>
    </source>
</evidence>
<keyword evidence="2" id="KW-0809">Transit peptide</keyword>
<proteinExistence type="inferred from homology"/>
<dbReference type="InterPro" id="IPR038538">
    <property type="entry name" value="MTERF_sf"/>
</dbReference>
<dbReference type="GO" id="GO:0006393">
    <property type="term" value="P:termination of mitochondrial transcription"/>
    <property type="evidence" value="ECO:0007669"/>
    <property type="project" value="TreeGrafter"/>
</dbReference>
<evidence type="ECO:0000256" key="1">
    <source>
        <dbReference type="ARBA" id="ARBA00007692"/>
    </source>
</evidence>
<dbReference type="PANTHER" id="PTHR15437">
    <property type="entry name" value="TRANSCRIPTION TERMINATION FACTOR, MITOCHONDRIAL"/>
    <property type="match status" value="1"/>
</dbReference>
<name>A0A0T6BE24_9SCAR</name>
<dbReference type="SMART" id="SM00733">
    <property type="entry name" value="Mterf"/>
    <property type="match status" value="5"/>
</dbReference>
<keyword evidence="4" id="KW-1185">Reference proteome</keyword>
<comment type="caution">
    <text evidence="3">The sequence shown here is derived from an EMBL/GenBank/DDBJ whole genome shotgun (WGS) entry which is preliminary data.</text>
</comment>
<accession>A0A0T6BE24</accession>
<organism evidence="3 4">
    <name type="scientific">Oryctes borbonicus</name>
    <dbReference type="NCBI Taxonomy" id="1629725"/>
    <lineage>
        <taxon>Eukaryota</taxon>
        <taxon>Metazoa</taxon>
        <taxon>Ecdysozoa</taxon>
        <taxon>Arthropoda</taxon>
        <taxon>Hexapoda</taxon>
        <taxon>Insecta</taxon>
        <taxon>Pterygota</taxon>
        <taxon>Neoptera</taxon>
        <taxon>Endopterygota</taxon>
        <taxon>Coleoptera</taxon>
        <taxon>Polyphaga</taxon>
        <taxon>Scarabaeiformia</taxon>
        <taxon>Scarabaeidae</taxon>
        <taxon>Dynastinae</taxon>
        <taxon>Oryctes</taxon>
    </lineage>
</organism>
<reference evidence="3 4" key="1">
    <citation type="submission" date="2015-09" db="EMBL/GenBank/DDBJ databases">
        <title>Draft genome of the scarab beetle Oryctes borbonicus.</title>
        <authorList>
            <person name="Meyer J.M."/>
            <person name="Markov G.V."/>
            <person name="Baskaran P."/>
            <person name="Herrmann M."/>
            <person name="Sommer R.J."/>
            <person name="Roedelsperger C."/>
        </authorList>
    </citation>
    <scope>NUCLEOTIDE SEQUENCE [LARGE SCALE GENOMIC DNA]</scope>
    <source>
        <strain evidence="3">OB123</strain>
        <tissue evidence="3">Whole animal</tissue>
    </source>
</reference>
<evidence type="ECO:0008006" key="5">
    <source>
        <dbReference type="Google" id="ProtNLM"/>
    </source>
</evidence>